<reference evidence="3 4" key="2">
    <citation type="journal article" date="2019" name="G3 (Bethesda)">
        <title>Hybrid Assembly of the Genome of the Entomopathogenic Nematode Steinernema carpocapsae Identifies the X-Chromosome.</title>
        <authorList>
            <person name="Serra L."/>
            <person name="Macchietto M."/>
            <person name="Macias-Munoz A."/>
            <person name="McGill C.J."/>
            <person name="Rodriguez I.M."/>
            <person name="Rodriguez B."/>
            <person name="Murad R."/>
            <person name="Mortazavi A."/>
        </authorList>
    </citation>
    <scope>NUCLEOTIDE SEQUENCE [LARGE SCALE GENOMIC DNA]</scope>
    <source>
        <strain evidence="3 4">ALL</strain>
    </source>
</reference>
<feature type="compositionally biased region" description="Low complexity" evidence="1">
    <location>
        <begin position="182"/>
        <end position="192"/>
    </location>
</feature>
<evidence type="ECO:0000256" key="1">
    <source>
        <dbReference type="SAM" id="MobiDB-lite"/>
    </source>
</evidence>
<feature type="compositionally biased region" description="Polar residues" evidence="1">
    <location>
        <begin position="130"/>
        <end position="149"/>
    </location>
</feature>
<reference evidence="3 4" key="1">
    <citation type="journal article" date="2015" name="Genome Biol.">
        <title>Comparative genomics of Steinernema reveals deeply conserved gene regulatory networks.</title>
        <authorList>
            <person name="Dillman A.R."/>
            <person name="Macchietto M."/>
            <person name="Porter C.F."/>
            <person name="Rogers A."/>
            <person name="Williams B."/>
            <person name="Antoshechkin I."/>
            <person name="Lee M.M."/>
            <person name="Goodwin Z."/>
            <person name="Lu X."/>
            <person name="Lewis E.E."/>
            <person name="Goodrich-Blair H."/>
            <person name="Stock S.P."/>
            <person name="Adams B.J."/>
            <person name="Sternberg P.W."/>
            <person name="Mortazavi A."/>
        </authorList>
    </citation>
    <scope>NUCLEOTIDE SEQUENCE [LARGE SCALE GENOMIC DNA]</scope>
    <source>
        <strain evidence="3 4">ALL</strain>
    </source>
</reference>
<evidence type="ECO:0000256" key="2">
    <source>
        <dbReference type="SAM" id="SignalP"/>
    </source>
</evidence>
<sequence length="289" mass="30194">MRTLIFVFACFRVFIARTVPPSSYVYYPEEDYQHEEYNFPENGLDYEDHYDILRDVNSGTARSFGGLASPLPSIKPPGTQTGTARLIIGGGVGLVGTKTPSIESKAPGSPPSVTRPPNHTPPLITARPPSGQSNSPSESKGTPTASLNGSGEKLSPEGGTTLSGSGSKPQKNGESSPAPKIGGTSPSIGGSSPPSPRPTSAPVGGAMQVPLSSSSAPPVTGGLTPNTPAPPTKPSRDDLAKLNEIIDEMKKTALDNYNKSEEDPAVKNILDEFLVHQDKLVGVFNSMKT</sequence>
<gene>
    <name evidence="3" type="ORF">L596_005572</name>
</gene>
<keyword evidence="4" id="KW-1185">Reference proteome</keyword>
<accession>A0A4U8UZH6</accession>
<name>A0A4U8UZH6_STECR</name>
<dbReference type="EMBL" id="AZBU02000001">
    <property type="protein sequence ID" value="TMS38951.1"/>
    <property type="molecule type" value="Genomic_DNA"/>
</dbReference>
<feature type="signal peptide" evidence="2">
    <location>
        <begin position="1"/>
        <end position="18"/>
    </location>
</feature>
<feature type="region of interest" description="Disordered" evidence="1">
    <location>
        <begin position="98"/>
        <end position="237"/>
    </location>
</feature>
<dbReference type="AlphaFoldDB" id="A0A4U8UZH6"/>
<feature type="chain" id="PRO_5020783651" description="SXP/RAL-2 family protein Ani s 5-like cation-binding domain-containing protein" evidence="2">
    <location>
        <begin position="19"/>
        <end position="289"/>
    </location>
</feature>
<organism evidence="3 4">
    <name type="scientific">Steinernema carpocapsae</name>
    <name type="common">Entomopathogenic nematode</name>
    <dbReference type="NCBI Taxonomy" id="34508"/>
    <lineage>
        <taxon>Eukaryota</taxon>
        <taxon>Metazoa</taxon>
        <taxon>Ecdysozoa</taxon>
        <taxon>Nematoda</taxon>
        <taxon>Chromadorea</taxon>
        <taxon>Rhabditida</taxon>
        <taxon>Tylenchina</taxon>
        <taxon>Panagrolaimomorpha</taxon>
        <taxon>Strongyloidoidea</taxon>
        <taxon>Steinernematidae</taxon>
        <taxon>Steinernema</taxon>
    </lineage>
</organism>
<feature type="compositionally biased region" description="Pro residues" evidence="1">
    <location>
        <begin position="108"/>
        <end position="120"/>
    </location>
</feature>
<evidence type="ECO:0000313" key="3">
    <source>
        <dbReference type="EMBL" id="TMS38951.1"/>
    </source>
</evidence>
<evidence type="ECO:0008006" key="5">
    <source>
        <dbReference type="Google" id="ProtNLM"/>
    </source>
</evidence>
<dbReference type="Proteomes" id="UP000298663">
    <property type="component" value="Chromosome X"/>
</dbReference>
<evidence type="ECO:0000313" key="4">
    <source>
        <dbReference type="Proteomes" id="UP000298663"/>
    </source>
</evidence>
<feature type="compositionally biased region" description="Polar residues" evidence="1">
    <location>
        <begin position="158"/>
        <end position="175"/>
    </location>
</feature>
<comment type="caution">
    <text evidence="3">The sequence shown here is derived from an EMBL/GenBank/DDBJ whole genome shotgun (WGS) entry which is preliminary data.</text>
</comment>
<proteinExistence type="predicted"/>
<protein>
    <recommendedName>
        <fullName evidence="5">SXP/RAL-2 family protein Ani s 5-like cation-binding domain-containing protein</fullName>
    </recommendedName>
</protein>
<keyword evidence="2" id="KW-0732">Signal</keyword>
<dbReference type="EMBL" id="CM016762">
    <property type="protein sequence ID" value="TMS38951.1"/>
    <property type="molecule type" value="Genomic_DNA"/>
</dbReference>